<accession>A0A4R3YIE2</accession>
<dbReference type="Proteomes" id="UP000295515">
    <property type="component" value="Unassembled WGS sequence"/>
</dbReference>
<proteinExistence type="predicted"/>
<sequence length="222" mass="25552">MKKCLITLLVLVIVISLCMGGIYLKMIPSLKEYGKMEIQRFNQLIISHCYFTSDSQYDQLVIIERGEDNEIELLDFDMVKVNELATAIVMDIEQTYASLEEGTFLADDDTYYQRRLQEVSRNGIISRIPIATLLNLPALSLFSPTIPIRYKHLSSVGSSIVKNVENYGVNHVMVELSIEVHMNITMVYPFFEQYHTHNIKIPVLLEIFQGQVPLVYSHQKEE</sequence>
<evidence type="ECO:0000313" key="1">
    <source>
        <dbReference type="EMBL" id="TCV91078.1"/>
    </source>
</evidence>
<gene>
    <name evidence="1" type="ORF">EDD60_13615</name>
</gene>
<evidence type="ECO:0000313" key="2">
    <source>
        <dbReference type="Proteomes" id="UP000295515"/>
    </source>
</evidence>
<organism evidence="1 2">
    <name type="scientific">Longibaculum muris</name>
    <dbReference type="NCBI Taxonomy" id="1796628"/>
    <lineage>
        <taxon>Bacteria</taxon>
        <taxon>Bacillati</taxon>
        <taxon>Bacillota</taxon>
        <taxon>Erysipelotrichia</taxon>
        <taxon>Erysipelotrichales</taxon>
        <taxon>Coprobacillaceae</taxon>
        <taxon>Longibaculum</taxon>
    </lineage>
</organism>
<dbReference type="InterPro" id="IPR014197">
    <property type="entry name" value="Sporulation_prot_YunB"/>
</dbReference>
<dbReference type="GeneID" id="98916807"/>
<dbReference type="EMBL" id="SMCQ01000036">
    <property type="protein sequence ID" value="TCV91078.1"/>
    <property type="molecule type" value="Genomic_DNA"/>
</dbReference>
<keyword evidence="2" id="KW-1185">Reference proteome</keyword>
<dbReference type="AlphaFoldDB" id="A0A4R3YIE2"/>
<reference evidence="1 2" key="1">
    <citation type="submission" date="2019-03" db="EMBL/GenBank/DDBJ databases">
        <title>Genomic Encyclopedia of Type Strains, Phase IV (KMG-IV): sequencing the most valuable type-strain genomes for metagenomic binning, comparative biology and taxonomic classification.</title>
        <authorList>
            <person name="Goeker M."/>
        </authorList>
    </citation>
    <scope>NUCLEOTIDE SEQUENCE [LARGE SCALE GENOMIC DNA]</scope>
    <source>
        <strain evidence="1 2">DSM 29487</strain>
    </source>
</reference>
<dbReference type="Pfam" id="PF09560">
    <property type="entry name" value="Spore_YunB"/>
    <property type="match status" value="1"/>
</dbReference>
<protein>
    <submittedName>
        <fullName evidence="1">Sporulation protein YunB</fullName>
    </submittedName>
</protein>
<dbReference type="RefSeq" id="WP_066450116.1">
    <property type="nucleotide sequence ID" value="NZ_CAUWFI010000033.1"/>
</dbReference>
<comment type="caution">
    <text evidence="1">The sequence shown here is derived from an EMBL/GenBank/DDBJ whole genome shotgun (WGS) entry which is preliminary data.</text>
</comment>
<name>A0A4R3YIE2_9FIRM</name>